<dbReference type="EMBL" id="JAPMOU010000004">
    <property type="protein sequence ID" value="MDE1461326.1"/>
    <property type="molecule type" value="Genomic_DNA"/>
</dbReference>
<dbReference type="GO" id="GO:0016829">
    <property type="term" value="F:lyase activity"/>
    <property type="evidence" value="ECO:0007669"/>
    <property type="project" value="UniProtKB-KW"/>
</dbReference>
<sequence length="435" mass="50341">MIKTKWDGILRVCANFLFFCLALSSKGFGQSNIDHTINNYIQQDCSINNTIISGKINPQRYLIDQKCTLDLNQIIISPVGVKHPLGRLPSQIYGLNRVSLSAIPTTVLPEFGSLADGRQRVEFTTGFFPLSQFLSNQRSMKALQFKSETKSMMAGQWPTNSHYQYYQLRFRIPSAFREELKPLLQEKNKASILADDMSVIIAQWHGTPDRLKYRHETDQPWQYQQLEVSDYSDKVLEASLNQYHELKQQDYLFDQGGFPPMALKIKDGYLALIANYYRYPVHDRRLTRCPKISVSGEIPAKIGRFYVCDYKTKQLKPYFMANSINNVESHFNNNWASGVSVIWKHPITPSLFDQWVTLTVIVNWPHWENDDFNRLQYGRVQLYNTETAQKLADYNGPIGNNDEWAPYFKFGIYKSNTSAHLPVQVDYDLSALYVF</sequence>
<name>A0ABT5U5Q9_9GAMM</name>
<dbReference type="RefSeq" id="WP_274687690.1">
    <property type="nucleotide sequence ID" value="NZ_JAPMOU010000004.1"/>
</dbReference>
<evidence type="ECO:0000313" key="2">
    <source>
        <dbReference type="Proteomes" id="UP001528823"/>
    </source>
</evidence>
<reference evidence="1 2" key="1">
    <citation type="submission" date="2022-11" db="EMBL/GenBank/DDBJ databases">
        <title>Spartinivicinus poritis sp. nov., isolated from scleractinian coral Porites lutea.</title>
        <authorList>
            <person name="Zhang G."/>
            <person name="Cai L."/>
            <person name="Wei Q."/>
        </authorList>
    </citation>
    <scope>NUCLEOTIDE SEQUENCE [LARGE SCALE GENOMIC DNA]</scope>
    <source>
        <strain evidence="1 2">A2-2</strain>
    </source>
</reference>
<protein>
    <submittedName>
        <fullName evidence="1">Heparin lyase I family protein</fullName>
    </submittedName>
</protein>
<dbReference type="Proteomes" id="UP001528823">
    <property type="component" value="Unassembled WGS sequence"/>
</dbReference>
<dbReference type="InterPro" id="IPR025975">
    <property type="entry name" value="Polysacc_lyase"/>
</dbReference>
<keyword evidence="2" id="KW-1185">Reference proteome</keyword>
<dbReference type="Pfam" id="PF14099">
    <property type="entry name" value="Polysacc_lyase"/>
    <property type="match status" value="1"/>
</dbReference>
<organism evidence="1 2">
    <name type="scientific">Spartinivicinus poritis</name>
    <dbReference type="NCBI Taxonomy" id="2994640"/>
    <lineage>
        <taxon>Bacteria</taxon>
        <taxon>Pseudomonadati</taxon>
        <taxon>Pseudomonadota</taxon>
        <taxon>Gammaproteobacteria</taxon>
        <taxon>Oceanospirillales</taxon>
        <taxon>Zooshikellaceae</taxon>
        <taxon>Spartinivicinus</taxon>
    </lineage>
</organism>
<evidence type="ECO:0000313" key="1">
    <source>
        <dbReference type="EMBL" id="MDE1461326.1"/>
    </source>
</evidence>
<keyword evidence="1" id="KW-0456">Lyase</keyword>
<comment type="caution">
    <text evidence="1">The sequence shown here is derived from an EMBL/GenBank/DDBJ whole genome shotgun (WGS) entry which is preliminary data.</text>
</comment>
<gene>
    <name evidence="1" type="ORF">ORQ98_05035</name>
</gene>
<accession>A0ABT5U5Q9</accession>
<dbReference type="Gene3D" id="2.60.120.200">
    <property type="match status" value="2"/>
</dbReference>
<proteinExistence type="predicted"/>